<reference evidence="2" key="1">
    <citation type="submission" date="2016-10" db="EMBL/GenBank/DDBJ databases">
        <authorList>
            <person name="de Groot N.N."/>
        </authorList>
    </citation>
    <scope>NUCLEOTIDE SEQUENCE</scope>
</reference>
<dbReference type="GO" id="GO:0004519">
    <property type="term" value="F:endonuclease activity"/>
    <property type="evidence" value="ECO:0007669"/>
    <property type="project" value="InterPro"/>
</dbReference>
<dbReference type="InterPro" id="IPR002711">
    <property type="entry name" value="HNH"/>
</dbReference>
<evidence type="ECO:0000313" key="2">
    <source>
        <dbReference type="EMBL" id="SFV61407.1"/>
    </source>
</evidence>
<dbReference type="Pfam" id="PF01844">
    <property type="entry name" value="HNH"/>
    <property type="match status" value="1"/>
</dbReference>
<organism evidence="2">
    <name type="scientific">hydrothermal vent metagenome</name>
    <dbReference type="NCBI Taxonomy" id="652676"/>
    <lineage>
        <taxon>unclassified sequences</taxon>
        <taxon>metagenomes</taxon>
        <taxon>ecological metagenomes</taxon>
    </lineage>
</organism>
<name>A0A1W1C6M9_9ZZZZ</name>
<dbReference type="SMART" id="SM00507">
    <property type="entry name" value="HNHc"/>
    <property type="match status" value="1"/>
</dbReference>
<feature type="domain" description="HNH nuclease" evidence="1">
    <location>
        <begin position="44"/>
        <end position="99"/>
    </location>
</feature>
<protein>
    <recommendedName>
        <fullName evidence="1">HNH nuclease domain-containing protein</fullName>
    </recommendedName>
</protein>
<sequence length="261" mass="30995">MIKVEKDFANIPTILTQSLREEAFNKNVSSNSYCDDKNRYKVGSVQKRLNAIYHLKCAYCEQKLLDAPKHIEHYRPKDIYYWLAYSWDNLLLCCGSCNSSKGTNFAIENNQVVYNNEPFENIHTLGSSYDKIEKPKMINPEKEDVLGLILFDKYGKIDSEDTRVRYTIEEACNLNRKELVELRLEIVTDFINRVNNHYLYFVKYKDISRFKPDIENFINNCSIEKEFYAFRYFVVNNIEIFFENNKPLQHIVKGLFEKYDN</sequence>
<dbReference type="Gene3D" id="1.10.30.50">
    <property type="match status" value="1"/>
</dbReference>
<dbReference type="GO" id="GO:0003676">
    <property type="term" value="F:nucleic acid binding"/>
    <property type="evidence" value="ECO:0007669"/>
    <property type="project" value="InterPro"/>
</dbReference>
<dbReference type="EMBL" id="FPHI01000022">
    <property type="protein sequence ID" value="SFV61407.1"/>
    <property type="molecule type" value="Genomic_DNA"/>
</dbReference>
<dbReference type="InterPro" id="IPR003615">
    <property type="entry name" value="HNH_nuc"/>
</dbReference>
<proteinExistence type="predicted"/>
<dbReference type="CDD" id="cd00085">
    <property type="entry name" value="HNHc"/>
    <property type="match status" value="1"/>
</dbReference>
<gene>
    <name evidence="2" type="ORF">MNB_SV-3-1074</name>
</gene>
<dbReference type="AlphaFoldDB" id="A0A1W1C6M9"/>
<evidence type="ECO:0000259" key="1">
    <source>
        <dbReference type="SMART" id="SM00507"/>
    </source>
</evidence>
<accession>A0A1W1C6M9</accession>
<dbReference type="GO" id="GO:0008270">
    <property type="term" value="F:zinc ion binding"/>
    <property type="evidence" value="ECO:0007669"/>
    <property type="project" value="InterPro"/>
</dbReference>